<evidence type="ECO:0000256" key="1">
    <source>
        <dbReference type="ARBA" id="ARBA00022917"/>
    </source>
</evidence>
<evidence type="ECO:0000313" key="2">
    <source>
        <dbReference type="EMBL" id="CAK8692513.1"/>
    </source>
</evidence>
<evidence type="ECO:0000313" key="3">
    <source>
        <dbReference type="Proteomes" id="UP001642483"/>
    </source>
</evidence>
<dbReference type="EMBL" id="CAWYQH010000130">
    <property type="protein sequence ID" value="CAK8692513.1"/>
    <property type="molecule type" value="Genomic_DNA"/>
</dbReference>
<dbReference type="SUPFAM" id="SSF55186">
    <property type="entry name" value="ThrRS/AlaRS common domain"/>
    <property type="match status" value="1"/>
</dbReference>
<organism evidence="2 3">
    <name type="scientific">Clavelina lepadiformis</name>
    <name type="common">Light-bulb sea squirt</name>
    <name type="synonym">Ascidia lepadiformis</name>
    <dbReference type="NCBI Taxonomy" id="159417"/>
    <lineage>
        <taxon>Eukaryota</taxon>
        <taxon>Metazoa</taxon>
        <taxon>Chordata</taxon>
        <taxon>Tunicata</taxon>
        <taxon>Ascidiacea</taxon>
        <taxon>Aplousobranchia</taxon>
        <taxon>Clavelinidae</taxon>
        <taxon>Clavelina</taxon>
    </lineage>
</organism>
<reference evidence="2 3" key="1">
    <citation type="submission" date="2024-02" db="EMBL/GenBank/DDBJ databases">
        <authorList>
            <person name="Daric V."/>
            <person name="Darras S."/>
        </authorList>
    </citation>
    <scope>NUCLEOTIDE SEQUENCE [LARGE SCALE GENOMIC DNA]</scope>
</reference>
<comment type="caution">
    <text evidence="2">The sequence shown here is derived from an EMBL/GenBank/DDBJ whole genome shotgun (WGS) entry which is preliminary data.</text>
</comment>
<dbReference type="PANTHER" id="PTHR11451">
    <property type="entry name" value="THREONINE-TRNA LIGASE"/>
    <property type="match status" value="1"/>
</dbReference>
<gene>
    <name evidence="2" type="ORF">CVLEPA_LOCUS25777</name>
</gene>
<dbReference type="Gene3D" id="3.10.20.30">
    <property type="match status" value="1"/>
</dbReference>
<keyword evidence="1" id="KW-0648">Protein biosynthesis</keyword>
<protein>
    <submittedName>
        <fullName evidence="2">Uncharacterized protein</fullName>
    </submittedName>
</protein>
<keyword evidence="3" id="KW-1185">Reference proteome</keyword>
<dbReference type="Gene3D" id="3.30.980.10">
    <property type="entry name" value="Threonyl-trna Synthetase, Chain A, domain 2"/>
    <property type="match status" value="1"/>
</dbReference>
<accession>A0ABP0GL80</accession>
<dbReference type="InterPro" id="IPR012675">
    <property type="entry name" value="Beta-grasp_dom_sf"/>
</dbReference>
<dbReference type="InterPro" id="IPR018163">
    <property type="entry name" value="Thr/Ala-tRNA-synth_IIc_edit"/>
</dbReference>
<sequence>MLCHQSSLRLNRCIHASNGSTVLFASFRCFVSSGAMQMQKEPQANICQPITTCTRTEIMNFQNKTFDDIRKQQLTKLVPRIEKIEIKYKGRGISDSAVMYMNKHLSTPHHCALHISKTVADSAVLALVTPNDENNSLLQAKPHSGKEVLAKDDTEPQPIPWDMHRPLPFNCKLEILNFNMPQSTQWHHDLVNKIYWQSCAMILGAVIQEAFKENYSIGLYKLPHISVNRGAFCYDVITEESLRDWKPQERDLIFLTKIARSIISKNLKFERLEVDRESAIKMFNNNRFQLDRISNILRDKKEDAKISLYRFGQYIDISNGPHISNTSHIYHYVVTAVHKLKFEEDADMCPWRIQALSLPQNLKVHHAVWSMLENRARKLVKENLPHPPVGNDEAQSYVMSGSIENETKEYMKSTGQWREGIWKKTEDVLKPTIEP</sequence>
<dbReference type="Proteomes" id="UP001642483">
    <property type="component" value="Unassembled WGS sequence"/>
</dbReference>
<name>A0ABP0GL80_CLALP</name>
<dbReference type="PANTHER" id="PTHR11451:SF44">
    <property type="entry name" value="THREONINE--TRNA LIGASE, CHLOROPLASTIC_MITOCHONDRIAL 2"/>
    <property type="match status" value="1"/>
</dbReference>
<proteinExistence type="predicted"/>